<gene>
    <name evidence="3" type="ORF">LTR09_003025</name>
</gene>
<evidence type="ECO:0000313" key="3">
    <source>
        <dbReference type="EMBL" id="KAK3055791.1"/>
    </source>
</evidence>
<organism evidence="3 4">
    <name type="scientific">Extremus antarcticus</name>
    <dbReference type="NCBI Taxonomy" id="702011"/>
    <lineage>
        <taxon>Eukaryota</taxon>
        <taxon>Fungi</taxon>
        <taxon>Dikarya</taxon>
        <taxon>Ascomycota</taxon>
        <taxon>Pezizomycotina</taxon>
        <taxon>Dothideomycetes</taxon>
        <taxon>Dothideomycetidae</taxon>
        <taxon>Mycosphaerellales</taxon>
        <taxon>Extremaceae</taxon>
        <taxon>Extremus</taxon>
    </lineage>
</organism>
<dbReference type="Pfam" id="PF24864">
    <property type="entry name" value="DUF7730"/>
    <property type="match status" value="1"/>
</dbReference>
<evidence type="ECO:0000256" key="1">
    <source>
        <dbReference type="SAM" id="MobiDB-lite"/>
    </source>
</evidence>
<sequence>MSHRGPVARQAETSGMACPQLASTTRLRRASSSVSRRGNAPWQQRIGEQNAKESSFLRLPPEIRNNIYELALSHKVLHMSVRSTLDEGRGSYAQEEYFSGRKKRTPSDYEPHLRVTHVICRLPLHAQEDAYDLSLRAPTPHENDQSPETYVLSHTKCYTDLSRIKHFAEHSDAVKASKLRHQQVNLGFLRTCKQVYNEACLLPYTDNTFAFHESETFNLFIRTLGTAQREAITTIHIDGFVWYRKMLTTFEIPVIKMLKGLRTLHFTASGLWFPTGPMKDILKFHPTLAFAVLQKTTTFKVTYTYDTSPPGVADRAGRRAEAWRWEDQLRTHEILTATEKRAKRKREASDHADKSLQPRRSRNEEAGGRDDLRLDDVETCMMLGGRFITG</sequence>
<feature type="domain" description="DUF7730" evidence="2">
    <location>
        <begin position="121"/>
        <end position="238"/>
    </location>
</feature>
<evidence type="ECO:0000259" key="2">
    <source>
        <dbReference type="Pfam" id="PF24864"/>
    </source>
</evidence>
<feature type="region of interest" description="Disordered" evidence="1">
    <location>
        <begin position="1"/>
        <end position="47"/>
    </location>
</feature>
<reference evidence="3" key="1">
    <citation type="submission" date="2023-04" db="EMBL/GenBank/DDBJ databases">
        <title>Black Yeasts Isolated from many extreme environments.</title>
        <authorList>
            <person name="Coleine C."/>
            <person name="Stajich J.E."/>
            <person name="Selbmann L."/>
        </authorList>
    </citation>
    <scope>NUCLEOTIDE SEQUENCE</scope>
    <source>
        <strain evidence="3">CCFEE 5312</strain>
    </source>
</reference>
<feature type="region of interest" description="Disordered" evidence="1">
    <location>
        <begin position="339"/>
        <end position="370"/>
    </location>
</feature>
<evidence type="ECO:0000313" key="4">
    <source>
        <dbReference type="Proteomes" id="UP001271007"/>
    </source>
</evidence>
<proteinExistence type="predicted"/>
<dbReference type="InterPro" id="IPR056632">
    <property type="entry name" value="DUF7730"/>
</dbReference>
<comment type="caution">
    <text evidence="3">The sequence shown here is derived from an EMBL/GenBank/DDBJ whole genome shotgun (WGS) entry which is preliminary data.</text>
</comment>
<dbReference type="EMBL" id="JAWDJX010000007">
    <property type="protein sequence ID" value="KAK3055791.1"/>
    <property type="molecule type" value="Genomic_DNA"/>
</dbReference>
<protein>
    <recommendedName>
        <fullName evidence="2">DUF7730 domain-containing protein</fullName>
    </recommendedName>
</protein>
<feature type="compositionally biased region" description="Basic and acidic residues" evidence="1">
    <location>
        <begin position="347"/>
        <end position="370"/>
    </location>
</feature>
<dbReference type="AlphaFoldDB" id="A0AAJ0GE58"/>
<dbReference type="PANTHER" id="PTHR38790">
    <property type="entry name" value="2EXR DOMAIN-CONTAINING PROTEIN-RELATED"/>
    <property type="match status" value="1"/>
</dbReference>
<feature type="compositionally biased region" description="Low complexity" evidence="1">
    <location>
        <begin position="21"/>
        <end position="37"/>
    </location>
</feature>
<dbReference type="Proteomes" id="UP001271007">
    <property type="component" value="Unassembled WGS sequence"/>
</dbReference>
<keyword evidence="4" id="KW-1185">Reference proteome</keyword>
<name>A0AAJ0GE58_9PEZI</name>
<accession>A0AAJ0GE58</accession>